<organism evidence="4 5">
    <name type="scientific">Luedemannella flava</name>
    <dbReference type="NCBI Taxonomy" id="349316"/>
    <lineage>
        <taxon>Bacteria</taxon>
        <taxon>Bacillati</taxon>
        <taxon>Actinomycetota</taxon>
        <taxon>Actinomycetes</taxon>
        <taxon>Micromonosporales</taxon>
        <taxon>Micromonosporaceae</taxon>
        <taxon>Luedemannella</taxon>
    </lineage>
</organism>
<keyword evidence="2" id="KW-0472">Membrane</keyword>
<accession>A0ABN2LND1</accession>
<keyword evidence="2" id="KW-0812">Transmembrane</keyword>
<feature type="domain" description="Protein-glutamine gamma-glutamyltransferase-like C-terminal" evidence="3">
    <location>
        <begin position="154"/>
        <end position="222"/>
    </location>
</feature>
<keyword evidence="2" id="KW-1133">Transmembrane helix</keyword>
<keyword evidence="5" id="KW-1185">Reference proteome</keyword>
<protein>
    <recommendedName>
        <fullName evidence="3">Protein-glutamine gamma-glutamyltransferase-like C-terminal domain-containing protein</fullName>
    </recommendedName>
</protein>
<dbReference type="EMBL" id="BAAALT010000036">
    <property type="protein sequence ID" value="GAA1794300.1"/>
    <property type="molecule type" value="Genomic_DNA"/>
</dbReference>
<dbReference type="Proteomes" id="UP001500218">
    <property type="component" value="Unassembled WGS sequence"/>
</dbReference>
<evidence type="ECO:0000256" key="2">
    <source>
        <dbReference type="SAM" id="Phobius"/>
    </source>
</evidence>
<feature type="compositionally biased region" description="Pro residues" evidence="1">
    <location>
        <begin position="250"/>
        <end position="261"/>
    </location>
</feature>
<feature type="region of interest" description="Disordered" evidence="1">
    <location>
        <begin position="47"/>
        <end position="67"/>
    </location>
</feature>
<feature type="transmembrane region" description="Helical" evidence="2">
    <location>
        <begin position="76"/>
        <end position="99"/>
    </location>
</feature>
<feature type="compositionally biased region" description="Low complexity" evidence="1">
    <location>
        <begin position="50"/>
        <end position="62"/>
    </location>
</feature>
<gene>
    <name evidence="4" type="ORF">GCM10009682_15110</name>
</gene>
<name>A0ABN2LND1_9ACTN</name>
<comment type="caution">
    <text evidence="4">The sequence shown here is derived from an EMBL/GenBank/DDBJ whole genome shotgun (WGS) entry which is preliminary data.</text>
</comment>
<dbReference type="Pfam" id="PF13559">
    <property type="entry name" value="DUF4129"/>
    <property type="match status" value="1"/>
</dbReference>
<feature type="transmembrane region" description="Helical" evidence="2">
    <location>
        <begin position="12"/>
        <end position="29"/>
    </location>
</feature>
<reference evidence="4 5" key="1">
    <citation type="journal article" date="2019" name="Int. J. Syst. Evol. Microbiol.">
        <title>The Global Catalogue of Microorganisms (GCM) 10K type strain sequencing project: providing services to taxonomists for standard genome sequencing and annotation.</title>
        <authorList>
            <consortium name="The Broad Institute Genomics Platform"/>
            <consortium name="The Broad Institute Genome Sequencing Center for Infectious Disease"/>
            <person name="Wu L."/>
            <person name="Ma J."/>
        </authorList>
    </citation>
    <scope>NUCLEOTIDE SEQUENCE [LARGE SCALE GENOMIC DNA]</scope>
    <source>
        <strain evidence="4 5">JCM 13250</strain>
    </source>
</reference>
<proteinExistence type="predicted"/>
<dbReference type="InterPro" id="IPR025403">
    <property type="entry name" value="TgpA-like_C"/>
</dbReference>
<evidence type="ECO:0000256" key="1">
    <source>
        <dbReference type="SAM" id="MobiDB-lite"/>
    </source>
</evidence>
<sequence length="261" mass="27766">MNRSALRRWGPLAAVAALLGVVIIASLVSHPEVTFITRLVETPAPAGDIPTVAPPSAEATAPPTGPPEAPWHVPTWLTNLIGAVCLLIVLALVAYPLWLMLRDKIAPRRVPPATDLDAPLPEAQRIAAMRSALDEGLVALDDDDADPRRAVIACWLRLEEAATAAGAPREVGDTATDVVLRLLRTHDVSVEALDHLAHVYHEARYARHEVDVGMRDEARAALAQLRRELSARPAAPRPSAPEGPAAPDAGPRPPAPVVGPR</sequence>
<feature type="region of interest" description="Disordered" evidence="1">
    <location>
        <begin position="224"/>
        <end position="261"/>
    </location>
</feature>
<dbReference type="RefSeq" id="WP_344127738.1">
    <property type="nucleotide sequence ID" value="NZ_BAAALT010000036.1"/>
</dbReference>
<evidence type="ECO:0000313" key="4">
    <source>
        <dbReference type="EMBL" id="GAA1794300.1"/>
    </source>
</evidence>
<evidence type="ECO:0000259" key="3">
    <source>
        <dbReference type="Pfam" id="PF13559"/>
    </source>
</evidence>
<evidence type="ECO:0000313" key="5">
    <source>
        <dbReference type="Proteomes" id="UP001500218"/>
    </source>
</evidence>